<dbReference type="Proteomes" id="UP001377337">
    <property type="component" value="Chromosome"/>
</dbReference>
<dbReference type="Pfam" id="PF19524">
    <property type="entry name" value="DUF6054"/>
    <property type="match status" value="1"/>
</dbReference>
<sequence length="117" mass="13382">MQRITEFKTTLSPADASSILRKYEESESRLIHEEYHDAGDGKVVIILIFERYFLRTSGRGSMTVILENMTGSNKVRCITAGSGDSLFNFDLGASRNFRRWVEEALSSYIEENSYLEK</sequence>
<evidence type="ECO:0000313" key="1">
    <source>
        <dbReference type="EMBL" id="WXB97929.1"/>
    </source>
</evidence>
<protein>
    <submittedName>
        <fullName evidence="1">DUF6054 family protein</fullName>
    </submittedName>
</protein>
<name>A0ABZ2NJE7_9BACI</name>
<dbReference type="InterPro" id="IPR046117">
    <property type="entry name" value="DUF6054"/>
</dbReference>
<dbReference type="RefSeq" id="WP_035405575.1">
    <property type="nucleotide sequence ID" value="NZ_CP147407.1"/>
</dbReference>
<proteinExistence type="predicted"/>
<keyword evidence="2" id="KW-1185">Reference proteome</keyword>
<gene>
    <name evidence="1" type="ORF">WCV65_05485</name>
</gene>
<evidence type="ECO:0000313" key="2">
    <source>
        <dbReference type="Proteomes" id="UP001377337"/>
    </source>
</evidence>
<accession>A0ABZ2NJE7</accession>
<dbReference type="EMBL" id="CP147407">
    <property type="protein sequence ID" value="WXB97929.1"/>
    <property type="molecule type" value="Genomic_DNA"/>
</dbReference>
<reference evidence="1 2" key="1">
    <citation type="submission" date="2024-02" db="EMBL/GenBank/DDBJ databases">
        <title>Seven novel Bacillus-like species.</title>
        <authorList>
            <person name="Liu G."/>
        </authorList>
    </citation>
    <scope>NUCLEOTIDE SEQUENCE [LARGE SCALE GENOMIC DNA]</scope>
    <source>
        <strain evidence="1 2">FJAT-52054</strain>
    </source>
</reference>
<organism evidence="1 2">
    <name type="scientific">Metabacillus sediminis</name>
    <dbReference type="NCBI Taxonomy" id="3117746"/>
    <lineage>
        <taxon>Bacteria</taxon>
        <taxon>Bacillati</taxon>
        <taxon>Bacillota</taxon>
        <taxon>Bacilli</taxon>
        <taxon>Bacillales</taxon>
        <taxon>Bacillaceae</taxon>
        <taxon>Metabacillus</taxon>
    </lineage>
</organism>